<feature type="region of interest" description="Disordered" evidence="1">
    <location>
        <begin position="62"/>
        <end position="83"/>
    </location>
</feature>
<reference evidence="2 3" key="1">
    <citation type="submission" date="2017-11" db="EMBL/GenBank/DDBJ databases">
        <title>De novo assembly and phasing of dikaryotic genomes from two isolates of Puccinia coronata f. sp. avenae, the causal agent of oat crown rust.</title>
        <authorList>
            <person name="Miller M.E."/>
            <person name="Zhang Y."/>
            <person name="Omidvar V."/>
            <person name="Sperschneider J."/>
            <person name="Schwessinger B."/>
            <person name="Raley C."/>
            <person name="Palmer J.M."/>
            <person name="Garnica D."/>
            <person name="Upadhyaya N."/>
            <person name="Rathjen J."/>
            <person name="Taylor J.M."/>
            <person name="Park R.F."/>
            <person name="Dodds P.N."/>
            <person name="Hirsch C.D."/>
            <person name="Kianian S.F."/>
            <person name="Figueroa M."/>
        </authorList>
    </citation>
    <scope>NUCLEOTIDE SEQUENCE [LARGE SCALE GENOMIC DNA]</scope>
    <source>
        <strain evidence="2">12NC29</strain>
    </source>
</reference>
<organism evidence="2 3">
    <name type="scientific">Puccinia coronata f. sp. avenae</name>
    <dbReference type="NCBI Taxonomy" id="200324"/>
    <lineage>
        <taxon>Eukaryota</taxon>
        <taxon>Fungi</taxon>
        <taxon>Dikarya</taxon>
        <taxon>Basidiomycota</taxon>
        <taxon>Pucciniomycotina</taxon>
        <taxon>Pucciniomycetes</taxon>
        <taxon>Pucciniales</taxon>
        <taxon>Pucciniaceae</taxon>
        <taxon>Puccinia</taxon>
    </lineage>
</organism>
<name>A0A2N5SW66_9BASI</name>
<accession>A0A2N5SW66</accession>
<dbReference type="Proteomes" id="UP000235388">
    <property type="component" value="Unassembled WGS sequence"/>
</dbReference>
<protein>
    <submittedName>
        <fullName evidence="2">Uncharacterized protein</fullName>
    </submittedName>
</protein>
<dbReference type="EMBL" id="PGCJ01000849">
    <property type="protein sequence ID" value="PLW17471.1"/>
    <property type="molecule type" value="Genomic_DNA"/>
</dbReference>
<evidence type="ECO:0000313" key="2">
    <source>
        <dbReference type="EMBL" id="PLW17471.1"/>
    </source>
</evidence>
<comment type="caution">
    <text evidence="2">The sequence shown here is derived from an EMBL/GenBank/DDBJ whole genome shotgun (WGS) entry which is preliminary data.</text>
</comment>
<dbReference type="AlphaFoldDB" id="A0A2N5SW66"/>
<keyword evidence="3" id="KW-1185">Reference proteome</keyword>
<proteinExistence type="predicted"/>
<gene>
    <name evidence="2" type="ORF">PCANC_14799</name>
</gene>
<evidence type="ECO:0000256" key="1">
    <source>
        <dbReference type="SAM" id="MobiDB-lite"/>
    </source>
</evidence>
<evidence type="ECO:0000313" key="3">
    <source>
        <dbReference type="Proteomes" id="UP000235388"/>
    </source>
</evidence>
<sequence length="83" mass="9071">MTWSYSILDGHRGCTIHRAYNQMTAPAATCIQRASRGYRVAPGLPVAVETSGEEYERRRRRFAAPQPAPGEEALAAGTLGRPL</sequence>